<feature type="transmembrane region" description="Helical" evidence="5">
    <location>
        <begin position="321"/>
        <end position="342"/>
    </location>
</feature>
<dbReference type="InterPro" id="IPR036259">
    <property type="entry name" value="MFS_trans_sf"/>
</dbReference>
<name>A0ABT2N5W4_9CYAN</name>
<feature type="transmembrane region" description="Helical" evidence="5">
    <location>
        <begin position="151"/>
        <end position="171"/>
    </location>
</feature>
<reference evidence="7 8" key="1">
    <citation type="journal article" date="2022" name="Front. Microbiol.">
        <title>High genomic differentiation and limited gene flow indicate recent cryptic speciation within the genus Laspinema (cyanobacteria).</title>
        <authorList>
            <person name="Stanojkovic A."/>
            <person name="Skoupy S."/>
            <person name="Skaloud P."/>
            <person name="Dvorak P."/>
        </authorList>
    </citation>
    <scope>NUCLEOTIDE SEQUENCE [LARGE SCALE GENOMIC DNA]</scope>
    <source>
        <strain evidence="7 8">D3b</strain>
    </source>
</reference>
<comment type="caution">
    <text evidence="7">The sequence shown here is derived from an EMBL/GenBank/DDBJ whole genome shotgun (WGS) entry which is preliminary data.</text>
</comment>
<dbReference type="Gene3D" id="1.20.1250.20">
    <property type="entry name" value="MFS general substrate transporter like domains"/>
    <property type="match status" value="1"/>
</dbReference>
<dbReference type="Proteomes" id="UP001525961">
    <property type="component" value="Unassembled WGS sequence"/>
</dbReference>
<dbReference type="PROSITE" id="PS50850">
    <property type="entry name" value="MFS"/>
    <property type="match status" value="1"/>
</dbReference>
<sequence length="451" mass="49204">MNLSLINPFRLSHLTVPLWFFVFVPYKLGEALLITLLPLFIVQTVNGSVTDVGRVHSLTSLAGVIAFIVWGNLSDRLKLRRPFLILGFCGFALCTALTAIAQGIEQVMIFCTLGAFLMAAITPVASALVIDGNPEDRWASAFGRFYQISGWSFVGGVLLGASWLAFIPIHWTSMGLRSLLILASCAATVSLILCCKWVKEPRKSSQHRQYQPELHDVISVAVIERRAMFYSSRMLYFILHPSWGVNLLHKLSRPLLLYYACAAVFFFAVNVVFVPFPIFLTTHLGATNTQVLLITMGKAAIEAFFYLPMARFVQKRKGVQLQAGATAIRVAVFLIFSLVAIMPVHPLSLPIVGVAHLLTGLTWAAISISSTTIVATLAPKGQEAIAMGSYNSLIGIATIIGSLVGGMMAVSYGYSACFITGAILMGVTATRLFWIGRMPNLILQKQGNPIK</sequence>
<feature type="transmembrane region" description="Helical" evidence="5">
    <location>
        <begin position="177"/>
        <end position="198"/>
    </location>
</feature>
<comment type="subcellular location">
    <subcellularLocation>
        <location evidence="1">Cell membrane</location>
        <topology evidence="1">Multi-pass membrane protein</topology>
    </subcellularLocation>
</comment>
<evidence type="ECO:0000256" key="1">
    <source>
        <dbReference type="ARBA" id="ARBA00004651"/>
    </source>
</evidence>
<gene>
    <name evidence="7" type="ORF">NG792_05250</name>
</gene>
<feature type="transmembrane region" description="Helical" evidence="5">
    <location>
        <begin position="18"/>
        <end position="41"/>
    </location>
</feature>
<feature type="transmembrane region" description="Helical" evidence="5">
    <location>
        <begin position="107"/>
        <end position="130"/>
    </location>
</feature>
<dbReference type="PANTHER" id="PTHR23518">
    <property type="entry name" value="C-METHYLTRANSFERASE"/>
    <property type="match status" value="1"/>
</dbReference>
<organism evidence="7 8">
    <name type="scientific">Laspinema olomoucense D3b</name>
    <dbReference type="NCBI Taxonomy" id="2953688"/>
    <lineage>
        <taxon>Bacteria</taxon>
        <taxon>Bacillati</taxon>
        <taxon>Cyanobacteriota</taxon>
        <taxon>Cyanophyceae</taxon>
        <taxon>Oscillatoriophycideae</taxon>
        <taxon>Oscillatoriales</taxon>
        <taxon>Laspinemataceae</taxon>
        <taxon>Laspinema</taxon>
        <taxon>Laspinema olomoucense</taxon>
    </lineage>
</organism>
<protein>
    <submittedName>
        <fullName evidence="7">MFS transporter</fullName>
    </submittedName>
</protein>
<dbReference type="EMBL" id="JAMXFA010000005">
    <property type="protein sequence ID" value="MCT7977130.1"/>
    <property type="molecule type" value="Genomic_DNA"/>
</dbReference>
<keyword evidence="3 5" id="KW-1133">Transmembrane helix</keyword>
<feature type="transmembrane region" description="Helical" evidence="5">
    <location>
        <begin position="390"/>
        <end position="412"/>
    </location>
</feature>
<dbReference type="PANTHER" id="PTHR23518:SF2">
    <property type="entry name" value="MAJOR FACILITATOR SUPERFAMILY TRANSPORTER"/>
    <property type="match status" value="1"/>
</dbReference>
<keyword evidence="8" id="KW-1185">Reference proteome</keyword>
<evidence type="ECO:0000256" key="3">
    <source>
        <dbReference type="ARBA" id="ARBA00022989"/>
    </source>
</evidence>
<dbReference type="InterPro" id="IPR011701">
    <property type="entry name" value="MFS"/>
</dbReference>
<feature type="transmembrane region" description="Helical" evidence="5">
    <location>
        <begin position="291"/>
        <end position="309"/>
    </location>
</feature>
<evidence type="ECO:0000256" key="2">
    <source>
        <dbReference type="ARBA" id="ARBA00022692"/>
    </source>
</evidence>
<dbReference type="RefSeq" id="WP_261234777.1">
    <property type="nucleotide sequence ID" value="NZ_JAMXFA010000005.1"/>
</dbReference>
<dbReference type="InterPro" id="IPR020846">
    <property type="entry name" value="MFS_dom"/>
</dbReference>
<proteinExistence type="predicted"/>
<evidence type="ECO:0000256" key="5">
    <source>
        <dbReference type="SAM" id="Phobius"/>
    </source>
</evidence>
<feature type="transmembrane region" description="Helical" evidence="5">
    <location>
        <begin position="418"/>
        <end position="436"/>
    </location>
</feature>
<evidence type="ECO:0000313" key="8">
    <source>
        <dbReference type="Proteomes" id="UP001525961"/>
    </source>
</evidence>
<evidence type="ECO:0000259" key="6">
    <source>
        <dbReference type="PROSITE" id="PS50850"/>
    </source>
</evidence>
<dbReference type="Pfam" id="PF07690">
    <property type="entry name" value="MFS_1"/>
    <property type="match status" value="2"/>
</dbReference>
<evidence type="ECO:0000313" key="7">
    <source>
        <dbReference type="EMBL" id="MCT7977130.1"/>
    </source>
</evidence>
<feature type="transmembrane region" description="Helical" evidence="5">
    <location>
        <begin position="256"/>
        <end position="279"/>
    </location>
</feature>
<evidence type="ECO:0000256" key="4">
    <source>
        <dbReference type="ARBA" id="ARBA00023136"/>
    </source>
</evidence>
<dbReference type="SUPFAM" id="SSF103473">
    <property type="entry name" value="MFS general substrate transporter"/>
    <property type="match status" value="1"/>
</dbReference>
<feature type="transmembrane region" description="Helical" evidence="5">
    <location>
        <begin position="83"/>
        <end position="101"/>
    </location>
</feature>
<keyword evidence="2 5" id="KW-0812">Transmembrane</keyword>
<keyword evidence="4 5" id="KW-0472">Membrane</keyword>
<feature type="transmembrane region" description="Helical" evidence="5">
    <location>
        <begin position="354"/>
        <end position="378"/>
    </location>
</feature>
<feature type="transmembrane region" description="Helical" evidence="5">
    <location>
        <begin position="53"/>
        <end position="71"/>
    </location>
</feature>
<accession>A0ABT2N5W4</accession>
<feature type="domain" description="Major facilitator superfamily (MFS) profile" evidence="6">
    <location>
        <begin position="1"/>
        <end position="439"/>
    </location>
</feature>